<dbReference type="Proteomes" id="UP000472727">
    <property type="component" value="Unassembled WGS sequence"/>
</dbReference>
<evidence type="ECO:0000313" key="7">
    <source>
        <dbReference type="Proteomes" id="UP000479691"/>
    </source>
</evidence>
<feature type="transmembrane region" description="Helical" evidence="1">
    <location>
        <begin position="141"/>
        <end position="160"/>
    </location>
</feature>
<protein>
    <submittedName>
        <fullName evidence="5">Uncharacterized protein</fullName>
    </submittedName>
</protein>
<evidence type="ECO:0000313" key="8">
    <source>
        <dbReference type="Proteomes" id="UP000483672"/>
    </source>
</evidence>
<keyword evidence="1" id="KW-0812">Transmembrane</keyword>
<sequence>MGSNIAMFTPPAQLQAKVCEILREIPPAATVAMAMDAINLENHTTLAQAANVAANPTNAIADAVDATNAQYLALWFAIQIFYSYYLGPLVNYFLSRIGFDALGSLFGTWISWYYSPLGWLTRAFVLPFLNQTGLADDTLKAPAAWICLVASLLWAGRRVVGNRRDP</sequence>
<accession>A0A6G1LTH5</accession>
<evidence type="ECO:0000313" key="3">
    <source>
        <dbReference type="EMBL" id="KAF3218407.1"/>
    </source>
</evidence>
<dbReference type="OrthoDB" id="5276681at2759"/>
<dbReference type="EMBL" id="JAABOE010000065">
    <property type="protein sequence ID" value="KAF3172380.1"/>
    <property type="molecule type" value="Genomic_DNA"/>
</dbReference>
<feature type="transmembrane region" description="Helical" evidence="1">
    <location>
        <begin position="72"/>
        <end position="94"/>
    </location>
</feature>
<evidence type="ECO:0000313" key="6">
    <source>
        <dbReference type="Proteomes" id="UP000472727"/>
    </source>
</evidence>
<reference evidence="6 7" key="1">
    <citation type="submission" date="2019-06" db="EMBL/GenBank/DDBJ databases">
        <authorList>
            <person name="Palmer J.M."/>
        </authorList>
    </citation>
    <scope>NUCLEOTIDE SEQUENCE [LARGE SCALE GENOMIC DNA]</scope>
    <source>
        <strain evidence="5 6">TWF106</strain>
        <strain evidence="4 8">TWF191</strain>
        <strain evidence="3">TWF679</strain>
        <strain evidence="2 7">TWF788</strain>
    </source>
</reference>
<gene>
    <name evidence="5" type="ORF">TWF106_003296</name>
    <name evidence="4" type="ORF">TWF191_006059</name>
    <name evidence="3" type="ORF">TWF679_000934</name>
    <name evidence="2" type="ORF">TWF788_009505</name>
</gene>
<proteinExistence type="predicted"/>
<dbReference type="Proteomes" id="UP000614610">
    <property type="component" value="Unassembled WGS sequence"/>
</dbReference>
<dbReference type="EMBL" id="WIPF01000033">
    <property type="protein sequence ID" value="KAF3224276.1"/>
    <property type="molecule type" value="Genomic_DNA"/>
</dbReference>
<feature type="transmembrane region" description="Helical" evidence="1">
    <location>
        <begin position="101"/>
        <end position="121"/>
    </location>
</feature>
<dbReference type="EMBL" id="WIWS01000017">
    <property type="protein sequence ID" value="KAF3224852.1"/>
    <property type="molecule type" value="Genomic_DNA"/>
</dbReference>
<organism evidence="5 6">
    <name type="scientific">Orbilia oligospora</name>
    <name type="common">Nematode-trapping fungus</name>
    <name type="synonym">Arthrobotrys oligospora</name>
    <dbReference type="NCBI Taxonomy" id="2813651"/>
    <lineage>
        <taxon>Eukaryota</taxon>
        <taxon>Fungi</taxon>
        <taxon>Dikarya</taxon>
        <taxon>Ascomycota</taxon>
        <taxon>Pezizomycotina</taxon>
        <taxon>Orbiliomycetes</taxon>
        <taxon>Orbiliales</taxon>
        <taxon>Orbiliaceae</taxon>
        <taxon>Orbilia</taxon>
    </lineage>
</organism>
<dbReference type="Proteomes" id="UP000483672">
    <property type="component" value="Unassembled WGS sequence"/>
</dbReference>
<evidence type="ECO:0000313" key="4">
    <source>
        <dbReference type="EMBL" id="KAF3224276.1"/>
    </source>
</evidence>
<dbReference type="Proteomes" id="UP000479691">
    <property type="component" value="Unassembled WGS sequence"/>
</dbReference>
<dbReference type="EMBL" id="WIWT01000011">
    <property type="protein sequence ID" value="KAF3218407.1"/>
    <property type="molecule type" value="Genomic_DNA"/>
</dbReference>
<evidence type="ECO:0000313" key="5">
    <source>
        <dbReference type="EMBL" id="KAF3224852.1"/>
    </source>
</evidence>
<comment type="caution">
    <text evidence="5">The sequence shown here is derived from an EMBL/GenBank/DDBJ whole genome shotgun (WGS) entry which is preliminary data.</text>
</comment>
<evidence type="ECO:0000256" key="1">
    <source>
        <dbReference type="SAM" id="Phobius"/>
    </source>
</evidence>
<name>A0A6G1LTH5_ORBOL</name>
<keyword evidence="1" id="KW-0472">Membrane</keyword>
<keyword evidence="1" id="KW-1133">Transmembrane helix</keyword>
<dbReference type="AlphaFoldDB" id="A0A6G1LTH5"/>
<evidence type="ECO:0000313" key="2">
    <source>
        <dbReference type="EMBL" id="KAF3172380.1"/>
    </source>
</evidence>